<dbReference type="Pfam" id="PF22732">
    <property type="entry name" value="MSL3_chromo-like"/>
    <property type="match status" value="1"/>
</dbReference>
<keyword evidence="6" id="KW-0805">Transcription regulation</keyword>
<evidence type="ECO:0000256" key="8">
    <source>
        <dbReference type="ARBA" id="ARBA00023242"/>
    </source>
</evidence>
<reference evidence="11 12" key="1">
    <citation type="submission" date="2024-07" db="EMBL/GenBank/DDBJ databases">
        <title>Draft sequence of the Neodothiora populina.</title>
        <authorList>
            <person name="Drown D.D."/>
            <person name="Schuette U.S."/>
            <person name="Buechlein A.B."/>
            <person name="Rusch D.R."/>
            <person name="Winton L.W."/>
            <person name="Adams G.A."/>
        </authorList>
    </citation>
    <scope>NUCLEOTIDE SEQUENCE [LARGE SCALE GENOMIC DNA]</scope>
    <source>
        <strain evidence="11 12">CPC 39397</strain>
    </source>
</reference>
<evidence type="ECO:0000256" key="6">
    <source>
        <dbReference type="ARBA" id="ARBA00023015"/>
    </source>
</evidence>
<feature type="region of interest" description="Disordered" evidence="9">
    <location>
        <begin position="84"/>
        <end position="139"/>
    </location>
</feature>
<dbReference type="SUPFAM" id="SSF54160">
    <property type="entry name" value="Chromo domain-like"/>
    <property type="match status" value="1"/>
</dbReference>
<dbReference type="PANTHER" id="PTHR10880:SF15">
    <property type="entry name" value="MSL COMPLEX SUBUNIT 3"/>
    <property type="match status" value="1"/>
</dbReference>
<evidence type="ECO:0000259" key="10">
    <source>
        <dbReference type="SMART" id="SM00298"/>
    </source>
</evidence>
<dbReference type="InterPro" id="IPR026541">
    <property type="entry name" value="MRG_dom"/>
</dbReference>
<feature type="domain" description="Chromo" evidence="10">
    <location>
        <begin position="24"/>
        <end position="82"/>
    </location>
</feature>
<keyword evidence="7" id="KW-0804">Transcription</keyword>
<gene>
    <name evidence="11" type="ORF">AAFC00_002059</name>
</gene>
<comment type="subcellular location">
    <subcellularLocation>
        <location evidence="1">Nucleus</location>
    </subcellularLocation>
</comment>
<dbReference type="InterPro" id="IPR038217">
    <property type="entry name" value="MRG_C_sf"/>
</dbReference>
<comment type="caution">
    <text evidence="11">The sequence shown here is derived from an EMBL/GenBank/DDBJ whole genome shotgun (WGS) entry which is preliminary data.</text>
</comment>
<evidence type="ECO:0000256" key="5">
    <source>
        <dbReference type="ARBA" id="ARBA00022853"/>
    </source>
</evidence>
<dbReference type="InterPro" id="IPR008676">
    <property type="entry name" value="MRG"/>
</dbReference>
<dbReference type="PANTHER" id="PTHR10880">
    <property type="entry name" value="MORTALITY FACTOR 4-LIKE PROTEIN"/>
    <property type="match status" value="1"/>
</dbReference>
<dbReference type="RefSeq" id="XP_069201408.1">
    <property type="nucleotide sequence ID" value="XM_069341331.1"/>
</dbReference>
<dbReference type="Gene3D" id="1.10.274.30">
    <property type="entry name" value="MRG domain"/>
    <property type="match status" value="1"/>
</dbReference>
<evidence type="ECO:0000256" key="1">
    <source>
        <dbReference type="ARBA" id="ARBA00004123"/>
    </source>
</evidence>
<dbReference type="PIRSF" id="PIRSF038133">
    <property type="entry name" value="HAT_Nua4_EAF3/MRG15"/>
    <property type="match status" value="1"/>
</dbReference>
<evidence type="ECO:0000256" key="9">
    <source>
        <dbReference type="SAM" id="MobiDB-lite"/>
    </source>
</evidence>
<comment type="subunit">
    <text evidence="3">Component of the NuA4 histone acetyltransferase complex.</text>
</comment>
<dbReference type="SMART" id="SM00298">
    <property type="entry name" value="CHROMO"/>
    <property type="match status" value="1"/>
</dbReference>
<evidence type="ECO:0000256" key="7">
    <source>
        <dbReference type="ARBA" id="ARBA00023163"/>
    </source>
</evidence>
<dbReference type="Gene3D" id="2.30.30.140">
    <property type="match status" value="1"/>
</dbReference>
<keyword evidence="8" id="KW-0539">Nucleus</keyword>
<name>A0ABR3PGK8_9PEZI</name>
<dbReference type="Pfam" id="PF05712">
    <property type="entry name" value="MRG"/>
    <property type="match status" value="1"/>
</dbReference>
<dbReference type="InterPro" id="IPR053820">
    <property type="entry name" value="MSL3_chromo-like"/>
</dbReference>
<dbReference type="InterPro" id="IPR000953">
    <property type="entry name" value="Chromo/chromo_shadow_dom"/>
</dbReference>
<evidence type="ECO:0000313" key="11">
    <source>
        <dbReference type="EMBL" id="KAL1305134.1"/>
    </source>
</evidence>
<dbReference type="EMBL" id="JBFMKM010000007">
    <property type="protein sequence ID" value="KAL1305134.1"/>
    <property type="molecule type" value="Genomic_DNA"/>
</dbReference>
<dbReference type="PROSITE" id="PS51640">
    <property type="entry name" value="MRG"/>
    <property type="match status" value="1"/>
</dbReference>
<evidence type="ECO:0000256" key="4">
    <source>
        <dbReference type="ARBA" id="ARBA00018505"/>
    </source>
</evidence>
<evidence type="ECO:0000256" key="3">
    <source>
        <dbReference type="ARBA" id="ARBA00011353"/>
    </source>
</evidence>
<dbReference type="GeneID" id="95975761"/>
<dbReference type="CDD" id="cd18983">
    <property type="entry name" value="CBD_MSL3_like"/>
    <property type="match status" value="1"/>
</dbReference>
<keyword evidence="12" id="KW-1185">Reference proteome</keyword>
<proteinExistence type="inferred from homology"/>
<evidence type="ECO:0000313" key="12">
    <source>
        <dbReference type="Proteomes" id="UP001562354"/>
    </source>
</evidence>
<accession>A0ABR3PGK8</accession>
<organism evidence="11 12">
    <name type="scientific">Neodothiora populina</name>
    <dbReference type="NCBI Taxonomy" id="2781224"/>
    <lineage>
        <taxon>Eukaryota</taxon>
        <taxon>Fungi</taxon>
        <taxon>Dikarya</taxon>
        <taxon>Ascomycota</taxon>
        <taxon>Pezizomycotina</taxon>
        <taxon>Dothideomycetes</taxon>
        <taxon>Dothideomycetidae</taxon>
        <taxon>Dothideales</taxon>
        <taxon>Dothioraceae</taxon>
        <taxon>Neodothiora</taxon>
    </lineage>
</organism>
<sequence>MAPATTGQIFNKDEKVLCFHHELLYEAKVLDARPVEASDKKGPWQYKVHYKGWKNTWDDWVPQDRLRKHSDENIELARNLRKEMDAQRKAAAKPAPTSTRKRAFGGDLNPASSTRGSEERNSTAAAPPSRGTKRGREYEGIDKEEDYLRRPAVKIFMPETLKAVLVDDWEKVTRENRLVPLPSSAPVTLFLEDYAASESANRQPGSAENDILEEVIAGVKEYFNKSLGRILLYRQERPQYQEIYPQLVKGTGELAGKSVADVYGVEHLCRLFVSMPDLIAHTNMDSQAVSRLREELHKMTTWLSKNMAKYLSVEYEHASQEYLEKVK</sequence>
<keyword evidence="5" id="KW-0156">Chromatin regulator</keyword>
<protein>
    <recommendedName>
        <fullName evidence="4">Chromatin modification-related protein EAF3</fullName>
    </recommendedName>
</protein>
<dbReference type="Proteomes" id="UP001562354">
    <property type="component" value="Unassembled WGS sequence"/>
</dbReference>
<comment type="similarity">
    <text evidence="2">Belongs to the MRG family.</text>
</comment>
<evidence type="ECO:0000256" key="2">
    <source>
        <dbReference type="ARBA" id="ARBA00009093"/>
    </source>
</evidence>
<dbReference type="InterPro" id="IPR016197">
    <property type="entry name" value="Chromo-like_dom_sf"/>
</dbReference>